<keyword evidence="3" id="KW-1185">Reference proteome</keyword>
<evidence type="ECO:0000313" key="3">
    <source>
        <dbReference type="Proteomes" id="UP001589793"/>
    </source>
</evidence>
<protein>
    <recommendedName>
        <fullName evidence="4">ABC transporter permease</fullName>
    </recommendedName>
</protein>
<keyword evidence="1" id="KW-0812">Transmembrane</keyword>
<feature type="transmembrane region" description="Helical" evidence="1">
    <location>
        <begin position="97"/>
        <end position="122"/>
    </location>
</feature>
<dbReference type="RefSeq" id="WP_376982984.1">
    <property type="nucleotide sequence ID" value="NZ_JBHLSV010000034.1"/>
</dbReference>
<organism evidence="2 3">
    <name type="scientific">Brachybacterium hainanense</name>
    <dbReference type="NCBI Taxonomy" id="1541174"/>
    <lineage>
        <taxon>Bacteria</taxon>
        <taxon>Bacillati</taxon>
        <taxon>Actinomycetota</taxon>
        <taxon>Actinomycetes</taxon>
        <taxon>Micrococcales</taxon>
        <taxon>Dermabacteraceae</taxon>
        <taxon>Brachybacterium</taxon>
    </lineage>
</organism>
<evidence type="ECO:0000313" key="2">
    <source>
        <dbReference type="EMBL" id="MFC0675942.1"/>
    </source>
</evidence>
<feature type="transmembrane region" description="Helical" evidence="1">
    <location>
        <begin position="176"/>
        <end position="209"/>
    </location>
</feature>
<dbReference type="EMBL" id="JBHLSV010000034">
    <property type="protein sequence ID" value="MFC0675942.1"/>
    <property type="molecule type" value="Genomic_DNA"/>
</dbReference>
<evidence type="ECO:0000256" key="1">
    <source>
        <dbReference type="SAM" id="Phobius"/>
    </source>
</evidence>
<feature type="transmembrane region" description="Helical" evidence="1">
    <location>
        <begin position="221"/>
        <end position="242"/>
    </location>
</feature>
<evidence type="ECO:0008006" key="4">
    <source>
        <dbReference type="Google" id="ProtNLM"/>
    </source>
</evidence>
<keyword evidence="1" id="KW-0472">Membrane</keyword>
<feature type="transmembrane region" description="Helical" evidence="1">
    <location>
        <begin position="142"/>
        <end position="164"/>
    </location>
</feature>
<dbReference type="Proteomes" id="UP001589793">
    <property type="component" value="Unassembled WGS sequence"/>
</dbReference>
<reference evidence="2 3" key="1">
    <citation type="submission" date="2024-09" db="EMBL/GenBank/DDBJ databases">
        <authorList>
            <person name="Sun Q."/>
            <person name="Mori K."/>
        </authorList>
    </citation>
    <scope>NUCLEOTIDE SEQUENCE [LARGE SCALE GENOMIC DNA]</scope>
    <source>
        <strain evidence="2 3">CICC 10874</strain>
    </source>
</reference>
<sequence>MSAVVRSRPVPALDATGGLRRALRVEARLHREMLGGTVILGAAVMILAGLVSDAPRTLLPLWAVAAWYRLGRHDGADRAVLNAGLGLSRVDALRARLILVGLDAAVTLAFLAASGVLAVLSGHDTSGSGTSALVAGHGLADALLGVPAEVLWTAAALVLTAVMVGRASTTRRPGIGAVLLAAASGLGAYLLVALVLMAVGAVGGILLGVVRGTDAAPVGDLPMWAGIFTALLACLVLGLLWLRRSIRGWIRDLDGDERNGRDERSGR</sequence>
<keyword evidence="1" id="KW-1133">Transmembrane helix</keyword>
<proteinExistence type="predicted"/>
<name>A0ABV6RHS6_9MICO</name>
<accession>A0ABV6RHS6</accession>
<comment type="caution">
    <text evidence="2">The sequence shown here is derived from an EMBL/GenBank/DDBJ whole genome shotgun (WGS) entry which is preliminary data.</text>
</comment>
<gene>
    <name evidence="2" type="ORF">ACFFF6_18485</name>
</gene>